<proteinExistence type="inferred from homology"/>
<comment type="caution">
    <text evidence="2">The sequence shown here is derived from an EMBL/GenBank/DDBJ whole genome shotgun (WGS) entry which is preliminary data.</text>
</comment>
<name>A0AAW2YM02_9EUKA</name>
<sequence length="98" mass="11221">MLKHELIHAYDIKSTKIDLNDITHVACSEFKAYSLTNCLLYSGDMKNECVAYGVSESVRRTYPSQALAYSKFKQLMESCSHKNSEIHPKYNIKKILDA</sequence>
<keyword evidence="1" id="KW-0645">Protease</keyword>
<keyword evidence="1" id="KW-0479">Metal-binding</keyword>
<organism evidence="2 3">
    <name type="scientific">Acrasis kona</name>
    <dbReference type="NCBI Taxonomy" id="1008807"/>
    <lineage>
        <taxon>Eukaryota</taxon>
        <taxon>Discoba</taxon>
        <taxon>Heterolobosea</taxon>
        <taxon>Tetramitia</taxon>
        <taxon>Eutetramitia</taxon>
        <taxon>Acrasidae</taxon>
        <taxon>Acrasis</taxon>
    </lineage>
</organism>
<keyword evidence="1" id="KW-0482">Metalloprotease</keyword>
<dbReference type="AlphaFoldDB" id="A0AAW2YM02"/>
<keyword evidence="3" id="KW-1185">Reference proteome</keyword>
<dbReference type="Pfam" id="PF09768">
    <property type="entry name" value="Peptidase_M76"/>
    <property type="match status" value="1"/>
</dbReference>
<accession>A0AAW2YM02</accession>
<dbReference type="Proteomes" id="UP001431209">
    <property type="component" value="Unassembled WGS sequence"/>
</dbReference>
<dbReference type="InterPro" id="IPR019165">
    <property type="entry name" value="Peptidase_M76_ATP23"/>
</dbReference>
<gene>
    <name evidence="2" type="ORF">AKO1_005329</name>
</gene>
<evidence type="ECO:0000313" key="3">
    <source>
        <dbReference type="Proteomes" id="UP001431209"/>
    </source>
</evidence>
<dbReference type="GO" id="GO:0006508">
    <property type="term" value="P:proteolysis"/>
    <property type="evidence" value="ECO:0007669"/>
    <property type="project" value="UniProtKB-KW"/>
</dbReference>
<reference evidence="2 3" key="1">
    <citation type="submission" date="2024-03" db="EMBL/GenBank/DDBJ databases">
        <title>The Acrasis kona genome and developmental transcriptomes reveal deep origins of eukaryotic multicellular pathways.</title>
        <authorList>
            <person name="Sheikh S."/>
            <person name="Fu C.-J."/>
            <person name="Brown M.W."/>
            <person name="Baldauf S.L."/>
        </authorList>
    </citation>
    <scope>NUCLEOTIDE SEQUENCE [LARGE SCALE GENOMIC DNA]</scope>
    <source>
        <strain evidence="2 3">ATCC MYA-3509</strain>
    </source>
</reference>
<evidence type="ECO:0000256" key="1">
    <source>
        <dbReference type="RuleBase" id="RU364057"/>
    </source>
</evidence>
<dbReference type="GO" id="GO:0004222">
    <property type="term" value="F:metalloendopeptidase activity"/>
    <property type="evidence" value="ECO:0007669"/>
    <property type="project" value="InterPro"/>
</dbReference>
<dbReference type="EC" id="3.4.24.-" evidence="1"/>
<evidence type="ECO:0000313" key="2">
    <source>
        <dbReference type="EMBL" id="KAL0477958.1"/>
    </source>
</evidence>
<dbReference type="GO" id="GO:0046872">
    <property type="term" value="F:metal ion binding"/>
    <property type="evidence" value="ECO:0007669"/>
    <property type="project" value="UniProtKB-KW"/>
</dbReference>
<keyword evidence="1" id="KW-0378">Hydrolase</keyword>
<protein>
    <recommendedName>
        <fullName evidence="1">Mitochondrial inner membrane protease ATP23</fullName>
        <ecNumber evidence="1">3.4.24.-</ecNumber>
    </recommendedName>
</protein>
<dbReference type="EMBL" id="JAOPGA020000288">
    <property type="protein sequence ID" value="KAL0477958.1"/>
    <property type="molecule type" value="Genomic_DNA"/>
</dbReference>
<comment type="similarity">
    <text evidence="1">Belongs to the peptidase M76 family.</text>
</comment>